<dbReference type="EC" id="3.4.25.1" evidence="2"/>
<dbReference type="VEuPathDB" id="ToxoDB:TGFOU_280710B"/>
<evidence type="ECO:0000313" key="3">
    <source>
        <dbReference type="Proteomes" id="UP000028838"/>
    </source>
</evidence>
<dbReference type="GO" id="GO:0000502">
    <property type="term" value="C:proteasome complex"/>
    <property type="evidence" value="ECO:0007669"/>
    <property type="project" value="UniProtKB-KW"/>
</dbReference>
<proteinExistence type="predicted"/>
<feature type="compositionally biased region" description="Basic and acidic residues" evidence="1">
    <location>
        <begin position="1"/>
        <end position="12"/>
    </location>
</feature>
<protein>
    <submittedName>
        <fullName evidence="2">Putative 20S proteasome subunit beta 7</fullName>
        <ecNumber evidence="2">3.4.25.1</ecNumber>
    </submittedName>
</protein>
<dbReference type="EMBL" id="AEYH02002659">
    <property type="protein sequence ID" value="KFG36376.1"/>
    <property type="molecule type" value="Genomic_DNA"/>
</dbReference>
<feature type="non-terminal residue" evidence="2">
    <location>
        <position position="1"/>
    </location>
</feature>
<comment type="caution">
    <text evidence="2">The sequence shown here is derived from an EMBL/GenBank/DDBJ whole genome shotgun (WGS) entry which is preliminary data.</text>
</comment>
<sequence length="20" mass="2167">GLRALREEDDGHGFGGLRLV</sequence>
<feature type="non-terminal residue" evidence="2">
    <location>
        <position position="20"/>
    </location>
</feature>
<accession>A0A086JW58</accession>
<feature type="region of interest" description="Disordered" evidence="1">
    <location>
        <begin position="1"/>
        <end position="20"/>
    </location>
</feature>
<dbReference type="Proteomes" id="UP000028838">
    <property type="component" value="Unassembled WGS sequence"/>
</dbReference>
<evidence type="ECO:0000256" key="1">
    <source>
        <dbReference type="SAM" id="MobiDB-lite"/>
    </source>
</evidence>
<gene>
    <name evidence="2" type="ORF">TGFOU_280710B</name>
</gene>
<evidence type="ECO:0000313" key="2">
    <source>
        <dbReference type="EMBL" id="KFG36376.1"/>
    </source>
</evidence>
<keyword evidence="2" id="KW-0378">Hydrolase</keyword>
<reference evidence="2 3" key="1">
    <citation type="submission" date="2014-07" db="EMBL/GenBank/DDBJ databases">
        <authorList>
            <person name="Sibley D."/>
            <person name="Venepally P."/>
            <person name="Karamycheva S."/>
            <person name="Hadjithomas M."/>
            <person name="Khan A."/>
            <person name="Brunk B."/>
            <person name="Roos D."/>
            <person name="Caler E."/>
            <person name="Lorenzi H."/>
        </authorList>
    </citation>
    <scope>NUCLEOTIDE SEQUENCE [LARGE SCALE GENOMIC DNA]</scope>
    <source>
        <strain evidence="2 3">FOU</strain>
    </source>
</reference>
<keyword evidence="2" id="KW-0647">Proteasome</keyword>
<organism evidence="2 3">
    <name type="scientific">Toxoplasma gondii FOU</name>
    <dbReference type="NCBI Taxonomy" id="943167"/>
    <lineage>
        <taxon>Eukaryota</taxon>
        <taxon>Sar</taxon>
        <taxon>Alveolata</taxon>
        <taxon>Apicomplexa</taxon>
        <taxon>Conoidasida</taxon>
        <taxon>Coccidia</taxon>
        <taxon>Eucoccidiorida</taxon>
        <taxon>Eimeriorina</taxon>
        <taxon>Sarcocystidae</taxon>
        <taxon>Toxoplasma</taxon>
    </lineage>
</organism>
<dbReference type="GO" id="GO:0016787">
    <property type="term" value="F:hydrolase activity"/>
    <property type="evidence" value="ECO:0007669"/>
    <property type="project" value="UniProtKB-KW"/>
</dbReference>
<name>A0A086JW58_TOXGO</name>
<dbReference type="AlphaFoldDB" id="A0A086JW58"/>